<dbReference type="InterPro" id="IPR001647">
    <property type="entry name" value="HTH_TetR"/>
</dbReference>
<dbReference type="InterPro" id="IPR013573">
    <property type="entry name" value="Tscrpt_reg_YcdC_C"/>
</dbReference>
<dbReference type="InterPro" id="IPR050109">
    <property type="entry name" value="HTH-type_TetR-like_transc_reg"/>
</dbReference>
<dbReference type="Pfam" id="PF00440">
    <property type="entry name" value="TetR_N"/>
    <property type="match status" value="1"/>
</dbReference>
<dbReference type="AlphaFoldDB" id="A0A0P1GE73"/>
<dbReference type="OrthoDB" id="2356263at2"/>
<dbReference type="SUPFAM" id="SSF48498">
    <property type="entry name" value="Tetracyclin repressor-like, C-terminal domain"/>
    <property type="match status" value="1"/>
</dbReference>
<dbReference type="GO" id="GO:0000976">
    <property type="term" value="F:transcription cis-regulatory region binding"/>
    <property type="evidence" value="ECO:0007669"/>
    <property type="project" value="TreeGrafter"/>
</dbReference>
<keyword evidence="5" id="KW-1185">Reference proteome</keyword>
<evidence type="ECO:0000256" key="1">
    <source>
        <dbReference type="ARBA" id="ARBA00023125"/>
    </source>
</evidence>
<dbReference type="Pfam" id="PF08362">
    <property type="entry name" value="TetR_C_3"/>
    <property type="match status" value="1"/>
</dbReference>
<dbReference type="Proteomes" id="UP000052022">
    <property type="component" value="Unassembled WGS sequence"/>
</dbReference>
<feature type="DNA-binding region" description="H-T-H motif" evidence="2">
    <location>
        <begin position="38"/>
        <end position="57"/>
    </location>
</feature>
<dbReference type="GO" id="GO:0045892">
    <property type="term" value="P:negative regulation of DNA-templated transcription"/>
    <property type="evidence" value="ECO:0007669"/>
    <property type="project" value="InterPro"/>
</dbReference>
<dbReference type="PRINTS" id="PR00455">
    <property type="entry name" value="HTHTETR"/>
</dbReference>
<accession>A0A0P1GE73</accession>
<name>A0A0P1GE73_9RHOB</name>
<proteinExistence type="predicted"/>
<evidence type="ECO:0000313" key="4">
    <source>
        <dbReference type="EMBL" id="CUH74660.1"/>
    </source>
</evidence>
<protein>
    <submittedName>
        <fullName evidence="4">Rut operon repressor</fullName>
    </submittedName>
</protein>
<keyword evidence="1 2" id="KW-0238">DNA-binding</keyword>
<dbReference type="SUPFAM" id="SSF46689">
    <property type="entry name" value="Homeodomain-like"/>
    <property type="match status" value="1"/>
</dbReference>
<gene>
    <name evidence="4" type="primary">rutR_1</name>
    <name evidence="4" type="ORF">TRM7557_00024</name>
</gene>
<reference evidence="4 5" key="1">
    <citation type="submission" date="2015-09" db="EMBL/GenBank/DDBJ databases">
        <authorList>
            <consortium name="Swine Surveillance"/>
        </authorList>
    </citation>
    <scope>NUCLEOTIDE SEQUENCE [LARGE SCALE GENOMIC DNA]</scope>
    <source>
        <strain evidence="4 5">CECT 7557</strain>
    </source>
</reference>
<evidence type="ECO:0000256" key="2">
    <source>
        <dbReference type="PROSITE-ProRule" id="PRU00335"/>
    </source>
</evidence>
<evidence type="ECO:0000313" key="5">
    <source>
        <dbReference type="Proteomes" id="UP000052022"/>
    </source>
</evidence>
<dbReference type="Gene3D" id="1.10.357.10">
    <property type="entry name" value="Tetracycline Repressor, domain 2"/>
    <property type="match status" value="1"/>
</dbReference>
<dbReference type="RefSeq" id="WP_058288194.1">
    <property type="nucleotide sequence ID" value="NZ_CYSD01000001.1"/>
</dbReference>
<sequence length="209" mass="23645">MTGPKTAGGYSRIQTQKRAAIFAAALEIFARHGLRGASLEAIAAEADMSKQNLLYYFDGKEAIFVELIQQLTDLWLEPLAQIDPAGEPVAEVLAYVQRKLVMSQNHPRESRLFATEILQGVPHIKHLYEGPMKAMVDRTVALLQTWMDAGQIRAVDPHDLLFSIWANTQHYADFSAQINLIKPMTREERYANAERFLTDMYRALLVVQD</sequence>
<organism evidence="4 5">
    <name type="scientific">Tritonibacter multivorans</name>
    <dbReference type="NCBI Taxonomy" id="928856"/>
    <lineage>
        <taxon>Bacteria</taxon>
        <taxon>Pseudomonadati</taxon>
        <taxon>Pseudomonadota</taxon>
        <taxon>Alphaproteobacteria</taxon>
        <taxon>Rhodobacterales</taxon>
        <taxon>Paracoccaceae</taxon>
        <taxon>Tritonibacter</taxon>
    </lineage>
</organism>
<feature type="domain" description="HTH tetR-type" evidence="3">
    <location>
        <begin position="15"/>
        <end position="75"/>
    </location>
</feature>
<dbReference type="PANTHER" id="PTHR30055:SF196">
    <property type="entry name" value="HTH-TYPE TRANSCRIPTIONAL REGULATOR RUTR"/>
    <property type="match status" value="1"/>
</dbReference>
<dbReference type="Gene3D" id="1.10.10.60">
    <property type="entry name" value="Homeodomain-like"/>
    <property type="match status" value="1"/>
</dbReference>
<dbReference type="PROSITE" id="PS50977">
    <property type="entry name" value="HTH_TETR_2"/>
    <property type="match status" value="1"/>
</dbReference>
<dbReference type="InterPro" id="IPR036271">
    <property type="entry name" value="Tet_transcr_reg_TetR-rel_C_sf"/>
</dbReference>
<dbReference type="GO" id="GO:0003700">
    <property type="term" value="F:DNA-binding transcription factor activity"/>
    <property type="evidence" value="ECO:0007669"/>
    <property type="project" value="TreeGrafter"/>
</dbReference>
<dbReference type="PANTHER" id="PTHR30055">
    <property type="entry name" value="HTH-TYPE TRANSCRIPTIONAL REGULATOR RUTR"/>
    <property type="match status" value="1"/>
</dbReference>
<dbReference type="EMBL" id="CYSD01000001">
    <property type="protein sequence ID" value="CUH74660.1"/>
    <property type="molecule type" value="Genomic_DNA"/>
</dbReference>
<evidence type="ECO:0000259" key="3">
    <source>
        <dbReference type="PROSITE" id="PS50977"/>
    </source>
</evidence>
<dbReference type="STRING" id="928856.SAMN04488049_12425"/>
<dbReference type="InterPro" id="IPR009057">
    <property type="entry name" value="Homeodomain-like_sf"/>
</dbReference>